<evidence type="ECO:0000256" key="2">
    <source>
        <dbReference type="ARBA" id="ARBA00008300"/>
    </source>
</evidence>
<comment type="subcellular location">
    <subcellularLocation>
        <location evidence="1">Lipid droplet</location>
    </subcellularLocation>
</comment>
<gene>
    <name evidence="10" type="ORF">B5V51_2887</name>
</gene>
<accession>A0A2A4K512</accession>
<keyword evidence="9" id="KW-1133">Transmembrane helix</keyword>
<keyword evidence="5" id="KW-0378">Hydrolase</keyword>
<reference evidence="10" key="1">
    <citation type="submission" date="2017-09" db="EMBL/GenBank/DDBJ databases">
        <title>Contemporary evolution of a Lepidopteran species, Heliothis virescens, in response to modern agricultural practices.</title>
        <authorList>
            <person name="Fritz M.L."/>
            <person name="Deyonke A.M."/>
            <person name="Papanicolaou A."/>
            <person name="Micinski S."/>
            <person name="Westbrook J."/>
            <person name="Gould F."/>
        </authorList>
    </citation>
    <scope>NUCLEOTIDE SEQUENCE [LARGE SCALE GENOMIC DNA]</scope>
    <source>
        <strain evidence="10">HvINT-</strain>
        <tissue evidence="10">Whole body</tissue>
    </source>
</reference>
<dbReference type="GO" id="GO:0004771">
    <property type="term" value="F:sterol ester esterase activity"/>
    <property type="evidence" value="ECO:0007669"/>
    <property type="project" value="UniProtKB-EC"/>
</dbReference>
<dbReference type="SUPFAM" id="SSF53474">
    <property type="entry name" value="alpha/beta-Hydrolases"/>
    <property type="match status" value="1"/>
</dbReference>
<sequence length="297" mass="33891">MKNEFLTLNHVQTHLITYGDPFHCNGKDVIVCITGNPGIPDFYTEFAAELYKSTGLPICVIGHAGHDVVPDEQSNILKGQEHLFHLEGQVKHKLELINTYIDKQSKIHLIGHSIGSWLILELLQDNENLAMRVKSVNLLFPTLQHMAKTKNGIFLNNYLRKFHSFLIFLYLFVSILPGVIVNFFIALYLKIQSLPSHYTKYILKFLNPNVGEKILFLAYNEMDRVKSLNVDAINKIKHIVNVIYSSSDNWAPVSYMEDLHKCQPEIPMTEVDIDHAFVLKSSKPVADMVAQFINSKV</sequence>
<proteinExistence type="inferred from homology"/>
<feature type="transmembrane region" description="Helical" evidence="9">
    <location>
        <begin position="165"/>
        <end position="189"/>
    </location>
</feature>
<evidence type="ECO:0000256" key="6">
    <source>
        <dbReference type="ARBA" id="ARBA00031924"/>
    </source>
</evidence>
<dbReference type="PANTHER" id="PTHR13390:SF0">
    <property type="entry name" value="LIPID DROPLET-ASSOCIATED HYDROLASE"/>
    <property type="match status" value="1"/>
</dbReference>
<dbReference type="PANTHER" id="PTHR13390">
    <property type="entry name" value="LIPASE"/>
    <property type="match status" value="1"/>
</dbReference>
<dbReference type="InterPro" id="IPR019363">
    <property type="entry name" value="LDAH"/>
</dbReference>
<dbReference type="GO" id="GO:0005811">
    <property type="term" value="C:lipid droplet"/>
    <property type="evidence" value="ECO:0007669"/>
    <property type="project" value="UniProtKB-SubCell"/>
</dbReference>
<keyword evidence="4" id="KW-0551">Lipid droplet</keyword>
<comment type="catalytic activity">
    <reaction evidence="8">
        <text>a cholesterol ester + H2O = cholesterol + a fatty acid + H(+)</text>
        <dbReference type="Rhea" id="RHEA:36403"/>
        <dbReference type="ChEBI" id="CHEBI:15377"/>
        <dbReference type="ChEBI" id="CHEBI:15378"/>
        <dbReference type="ChEBI" id="CHEBI:16113"/>
        <dbReference type="ChEBI" id="CHEBI:17002"/>
        <dbReference type="ChEBI" id="CHEBI:28868"/>
        <dbReference type="EC" id="3.1.1.13"/>
    </reaction>
    <physiologicalReaction direction="left-to-right" evidence="8">
        <dbReference type="Rhea" id="RHEA:36404"/>
    </physiologicalReaction>
</comment>
<name>A0A2A4K512_HELVI</name>
<evidence type="ECO:0000256" key="4">
    <source>
        <dbReference type="ARBA" id="ARBA00022677"/>
    </source>
</evidence>
<organism evidence="10">
    <name type="scientific">Heliothis virescens</name>
    <name type="common">Tobacco budworm moth</name>
    <dbReference type="NCBI Taxonomy" id="7102"/>
    <lineage>
        <taxon>Eukaryota</taxon>
        <taxon>Metazoa</taxon>
        <taxon>Ecdysozoa</taxon>
        <taxon>Arthropoda</taxon>
        <taxon>Hexapoda</taxon>
        <taxon>Insecta</taxon>
        <taxon>Pterygota</taxon>
        <taxon>Neoptera</taxon>
        <taxon>Endopterygota</taxon>
        <taxon>Lepidoptera</taxon>
        <taxon>Glossata</taxon>
        <taxon>Ditrysia</taxon>
        <taxon>Noctuoidea</taxon>
        <taxon>Noctuidae</taxon>
        <taxon>Heliothinae</taxon>
        <taxon>Heliothis</taxon>
    </lineage>
</organism>
<dbReference type="EC" id="3.1.1.13" evidence="7"/>
<dbReference type="EMBL" id="NWSH01000167">
    <property type="protein sequence ID" value="PCG78863.1"/>
    <property type="molecule type" value="Genomic_DNA"/>
</dbReference>
<keyword evidence="9" id="KW-0812">Transmembrane</keyword>
<dbReference type="AlphaFoldDB" id="A0A2A4K512"/>
<evidence type="ECO:0000256" key="5">
    <source>
        <dbReference type="ARBA" id="ARBA00022801"/>
    </source>
</evidence>
<evidence type="ECO:0000313" key="10">
    <source>
        <dbReference type="EMBL" id="PCG78863.1"/>
    </source>
</evidence>
<comment type="caution">
    <text evidence="10">The sequence shown here is derived from an EMBL/GenBank/DDBJ whole genome shotgun (WGS) entry which is preliminary data.</text>
</comment>
<dbReference type="Gene3D" id="3.40.50.1820">
    <property type="entry name" value="alpha/beta hydrolase"/>
    <property type="match status" value="1"/>
</dbReference>
<protein>
    <recommendedName>
        <fullName evidence="3">Lipid droplet-associated hydrolase</fullName>
        <ecNumber evidence="7">3.1.1.13</ecNumber>
    </recommendedName>
    <alternativeName>
        <fullName evidence="6">Lipid droplet-associated serine hydrolase</fullName>
    </alternativeName>
</protein>
<dbReference type="STRING" id="7102.A0A2A4K512"/>
<dbReference type="GO" id="GO:0019915">
    <property type="term" value="P:lipid storage"/>
    <property type="evidence" value="ECO:0007669"/>
    <property type="project" value="InterPro"/>
</dbReference>
<evidence type="ECO:0000256" key="8">
    <source>
        <dbReference type="ARBA" id="ARBA00049527"/>
    </source>
</evidence>
<evidence type="ECO:0000256" key="1">
    <source>
        <dbReference type="ARBA" id="ARBA00004502"/>
    </source>
</evidence>
<dbReference type="InterPro" id="IPR029058">
    <property type="entry name" value="AB_hydrolase_fold"/>
</dbReference>
<comment type="similarity">
    <text evidence="2">Belongs to the AB hydrolase superfamily. LDAH family.</text>
</comment>
<evidence type="ECO:0000256" key="9">
    <source>
        <dbReference type="SAM" id="Phobius"/>
    </source>
</evidence>
<evidence type="ECO:0000256" key="3">
    <source>
        <dbReference type="ARBA" id="ARBA00019242"/>
    </source>
</evidence>
<dbReference type="Pfam" id="PF10230">
    <property type="entry name" value="LIDHydrolase"/>
    <property type="match status" value="1"/>
</dbReference>
<keyword evidence="9" id="KW-0472">Membrane</keyword>
<evidence type="ECO:0000256" key="7">
    <source>
        <dbReference type="ARBA" id="ARBA00039150"/>
    </source>
</evidence>